<comment type="caution">
    <text evidence="1">The sequence shown here is derived from an EMBL/GenBank/DDBJ whole genome shotgun (WGS) entry which is preliminary data.</text>
</comment>
<dbReference type="EMBL" id="JACGWJ010000433">
    <property type="protein sequence ID" value="KAL0292417.1"/>
    <property type="molecule type" value="Genomic_DNA"/>
</dbReference>
<reference evidence="1" key="2">
    <citation type="journal article" date="2024" name="Plant">
        <title>Genomic evolution and insights into agronomic trait innovations of Sesamum species.</title>
        <authorList>
            <person name="Miao H."/>
            <person name="Wang L."/>
            <person name="Qu L."/>
            <person name="Liu H."/>
            <person name="Sun Y."/>
            <person name="Le M."/>
            <person name="Wang Q."/>
            <person name="Wei S."/>
            <person name="Zheng Y."/>
            <person name="Lin W."/>
            <person name="Duan Y."/>
            <person name="Cao H."/>
            <person name="Xiong S."/>
            <person name="Wang X."/>
            <person name="Wei L."/>
            <person name="Li C."/>
            <person name="Ma Q."/>
            <person name="Ju M."/>
            <person name="Zhao R."/>
            <person name="Li G."/>
            <person name="Mu C."/>
            <person name="Tian Q."/>
            <person name="Mei H."/>
            <person name="Zhang T."/>
            <person name="Gao T."/>
            <person name="Zhang H."/>
        </authorList>
    </citation>
    <scope>NUCLEOTIDE SEQUENCE</scope>
    <source>
        <strain evidence="1">G02</strain>
    </source>
</reference>
<organism evidence="1">
    <name type="scientific">Sesamum radiatum</name>
    <name type="common">Black benniseed</name>
    <dbReference type="NCBI Taxonomy" id="300843"/>
    <lineage>
        <taxon>Eukaryota</taxon>
        <taxon>Viridiplantae</taxon>
        <taxon>Streptophyta</taxon>
        <taxon>Embryophyta</taxon>
        <taxon>Tracheophyta</taxon>
        <taxon>Spermatophyta</taxon>
        <taxon>Magnoliopsida</taxon>
        <taxon>eudicotyledons</taxon>
        <taxon>Gunneridae</taxon>
        <taxon>Pentapetalae</taxon>
        <taxon>asterids</taxon>
        <taxon>lamiids</taxon>
        <taxon>Lamiales</taxon>
        <taxon>Pedaliaceae</taxon>
        <taxon>Sesamum</taxon>
    </lineage>
</organism>
<dbReference type="AlphaFoldDB" id="A0AAW2JDY2"/>
<sequence length="106" mass="11773">MLSSELEDCWHVIQELASAFGGGGVADMRCEMEQISIQIGLLQHAVSNRPTVAHDTGARLRIPEPKAYNGSRDAKESRTSFLILSSTASLRTWKTSRGRFRLRPCI</sequence>
<accession>A0AAW2JDY2</accession>
<name>A0AAW2JDY2_SESRA</name>
<protein>
    <submittedName>
        <fullName evidence="1">Uncharacterized protein</fullName>
    </submittedName>
</protein>
<gene>
    <name evidence="1" type="ORF">Sradi_6988800</name>
</gene>
<proteinExistence type="predicted"/>
<reference evidence="1" key="1">
    <citation type="submission" date="2020-06" db="EMBL/GenBank/DDBJ databases">
        <authorList>
            <person name="Li T."/>
            <person name="Hu X."/>
            <person name="Zhang T."/>
            <person name="Song X."/>
            <person name="Zhang H."/>
            <person name="Dai N."/>
            <person name="Sheng W."/>
            <person name="Hou X."/>
            <person name="Wei L."/>
        </authorList>
    </citation>
    <scope>NUCLEOTIDE SEQUENCE</scope>
    <source>
        <strain evidence="1">G02</strain>
        <tissue evidence="1">Leaf</tissue>
    </source>
</reference>
<evidence type="ECO:0000313" key="1">
    <source>
        <dbReference type="EMBL" id="KAL0292417.1"/>
    </source>
</evidence>